<evidence type="ECO:0000259" key="1">
    <source>
        <dbReference type="Pfam" id="PF13754"/>
    </source>
</evidence>
<dbReference type="InterPro" id="IPR022038">
    <property type="entry name" value="Ig-like_bact"/>
</dbReference>
<accession>A0A8S5N6I2</accession>
<sequence>MAVVRVFGRADGIDIVFQKNIEGDQWNTEVPFDMDCEYIVELYAEDEAGNVSFLTKALFTYDPKSLTLKVAPMQYGCKLLPEPYEVDIISKRKERLDVWMV</sequence>
<reference evidence="2" key="1">
    <citation type="journal article" date="2021" name="Proc. Natl. Acad. Sci. U.S.A.">
        <title>A Catalog of Tens of Thousands of Viruses from Human Metagenomes Reveals Hidden Associations with Chronic Diseases.</title>
        <authorList>
            <person name="Tisza M.J."/>
            <person name="Buck C.B."/>
        </authorList>
    </citation>
    <scope>NUCLEOTIDE SEQUENCE</scope>
    <source>
        <strain evidence="2">CtxfQ4</strain>
    </source>
</reference>
<protein>
    <recommendedName>
        <fullName evidence="1">Ig-like domain-containing protein</fullName>
    </recommendedName>
</protein>
<feature type="domain" description="Ig-like" evidence="1">
    <location>
        <begin position="3"/>
        <end position="90"/>
    </location>
</feature>
<dbReference type="EMBL" id="BK015072">
    <property type="protein sequence ID" value="DAD89943.1"/>
    <property type="molecule type" value="Genomic_DNA"/>
</dbReference>
<organism evidence="2">
    <name type="scientific">Siphoviridae sp. ctxfQ4</name>
    <dbReference type="NCBI Taxonomy" id="2826521"/>
    <lineage>
        <taxon>Viruses</taxon>
        <taxon>Duplodnaviria</taxon>
        <taxon>Heunggongvirae</taxon>
        <taxon>Uroviricota</taxon>
        <taxon>Caudoviricetes</taxon>
    </lineage>
</organism>
<dbReference type="Pfam" id="PF13754">
    <property type="entry name" value="Big_3_4"/>
    <property type="match status" value="1"/>
</dbReference>
<name>A0A8S5N6I2_9CAUD</name>
<evidence type="ECO:0000313" key="2">
    <source>
        <dbReference type="EMBL" id="DAD89943.1"/>
    </source>
</evidence>
<proteinExistence type="predicted"/>